<evidence type="ECO:0000256" key="4">
    <source>
        <dbReference type="ARBA" id="ARBA00022801"/>
    </source>
</evidence>
<keyword evidence="4 10" id="KW-0378">Hydrolase</keyword>
<dbReference type="PIRSF" id="PIRSF000495">
    <property type="entry name" value="Amidotransf_hisH"/>
    <property type="match status" value="1"/>
</dbReference>
<dbReference type="InterPro" id="IPR010139">
    <property type="entry name" value="Imidazole-glycPsynth_HisH"/>
</dbReference>
<dbReference type="PANTHER" id="PTHR42701">
    <property type="entry name" value="IMIDAZOLE GLYCEROL PHOSPHATE SYNTHASE SUBUNIT HISH"/>
    <property type="match status" value="1"/>
</dbReference>
<evidence type="ECO:0000256" key="7">
    <source>
        <dbReference type="ARBA" id="ARBA00023239"/>
    </source>
</evidence>
<evidence type="ECO:0000256" key="6">
    <source>
        <dbReference type="ARBA" id="ARBA00023102"/>
    </source>
</evidence>
<evidence type="ECO:0000256" key="10">
    <source>
        <dbReference type="HAMAP-Rule" id="MF_00278"/>
    </source>
</evidence>
<gene>
    <name evidence="10 13" type="primary">hisH</name>
    <name evidence="13" type="ORF">H9804_07510</name>
</gene>
<feature type="active site" evidence="10 11">
    <location>
        <position position="186"/>
    </location>
</feature>
<feature type="active site" evidence="10 11">
    <location>
        <position position="188"/>
    </location>
</feature>
<dbReference type="CDD" id="cd01748">
    <property type="entry name" value="GATase1_IGP_Synthase"/>
    <property type="match status" value="1"/>
</dbReference>
<dbReference type="PROSITE" id="PS51273">
    <property type="entry name" value="GATASE_TYPE_1"/>
    <property type="match status" value="1"/>
</dbReference>
<dbReference type="HAMAP" id="MF_00278">
    <property type="entry name" value="HisH"/>
    <property type="match status" value="1"/>
</dbReference>
<evidence type="ECO:0000256" key="11">
    <source>
        <dbReference type="PIRSR" id="PIRSR000495-1"/>
    </source>
</evidence>
<keyword evidence="3 10" id="KW-0028">Amino-acid biosynthesis</keyword>
<evidence type="ECO:0000313" key="13">
    <source>
        <dbReference type="EMBL" id="HIZ89777.1"/>
    </source>
</evidence>
<evidence type="ECO:0000256" key="9">
    <source>
        <dbReference type="ARBA" id="ARBA00049534"/>
    </source>
</evidence>
<comment type="pathway">
    <text evidence="1 10">Amino-acid biosynthesis; L-histidine biosynthesis; L-histidine from 5-phospho-alpha-D-ribose 1-diphosphate: step 5/9.</text>
</comment>
<keyword evidence="10" id="KW-0963">Cytoplasm</keyword>
<dbReference type="NCBIfam" id="TIGR01855">
    <property type="entry name" value="IMP_synth_hisH"/>
    <property type="match status" value="1"/>
</dbReference>
<reference evidence="13" key="1">
    <citation type="journal article" date="2021" name="PeerJ">
        <title>Extensive microbial diversity within the chicken gut microbiome revealed by metagenomics and culture.</title>
        <authorList>
            <person name="Gilroy R."/>
            <person name="Ravi A."/>
            <person name="Getino M."/>
            <person name="Pursley I."/>
            <person name="Horton D.L."/>
            <person name="Alikhan N.F."/>
            <person name="Baker D."/>
            <person name="Gharbi K."/>
            <person name="Hall N."/>
            <person name="Watson M."/>
            <person name="Adriaenssens E.M."/>
            <person name="Foster-Nyarko E."/>
            <person name="Jarju S."/>
            <person name="Secka A."/>
            <person name="Antonio M."/>
            <person name="Oren A."/>
            <person name="Chaudhuri R.R."/>
            <person name="La Ragione R."/>
            <person name="Hildebrand F."/>
            <person name="Pallen M.J."/>
        </authorList>
    </citation>
    <scope>NUCLEOTIDE SEQUENCE</scope>
    <source>
        <strain evidence="13">ChiW4-1371</strain>
    </source>
</reference>
<proteinExistence type="inferred from homology"/>
<evidence type="ECO:0000313" key="14">
    <source>
        <dbReference type="Proteomes" id="UP000824176"/>
    </source>
</evidence>
<accession>A0A9D2GUT5</accession>
<comment type="catalytic activity">
    <reaction evidence="9 10">
        <text>L-glutamine + H2O = L-glutamate + NH4(+)</text>
        <dbReference type="Rhea" id="RHEA:15889"/>
        <dbReference type="ChEBI" id="CHEBI:15377"/>
        <dbReference type="ChEBI" id="CHEBI:28938"/>
        <dbReference type="ChEBI" id="CHEBI:29985"/>
        <dbReference type="ChEBI" id="CHEBI:58359"/>
        <dbReference type="EC" id="3.5.1.2"/>
    </reaction>
</comment>
<dbReference type="GO" id="GO:0000105">
    <property type="term" value="P:L-histidine biosynthetic process"/>
    <property type="evidence" value="ECO:0007669"/>
    <property type="project" value="UniProtKB-UniRule"/>
</dbReference>
<dbReference type="GO" id="GO:0016829">
    <property type="term" value="F:lyase activity"/>
    <property type="evidence" value="ECO:0007669"/>
    <property type="project" value="UniProtKB-KW"/>
</dbReference>
<dbReference type="Pfam" id="PF00117">
    <property type="entry name" value="GATase"/>
    <property type="match status" value="1"/>
</dbReference>
<keyword evidence="6 10" id="KW-0368">Histidine biosynthesis</keyword>
<dbReference type="EC" id="4.3.2.10" evidence="10"/>
<dbReference type="GO" id="GO:0005737">
    <property type="term" value="C:cytoplasm"/>
    <property type="evidence" value="ECO:0007669"/>
    <property type="project" value="UniProtKB-SubCell"/>
</dbReference>
<evidence type="ECO:0000256" key="5">
    <source>
        <dbReference type="ARBA" id="ARBA00022962"/>
    </source>
</evidence>
<sequence length="204" mass="22728">MITIIDFGGGNLRSVQKSIEYVGFQAEITSDAELVRKASHVVFPGNGAFGDCMAGMKKQGLISAVDEFIKKGNPFLGICIGMQALFEKSYEFGVHDGLGYIKGVVKRFPEELISKGMKIPHTGWNSVHFKENHPVFKGIKQDSYFYFVHSYYGVCDNEENIQGITNYGFDFVSAVTFENITGVQFHPEKSQQAGLKLLENFCNL</sequence>
<evidence type="ECO:0000256" key="3">
    <source>
        <dbReference type="ARBA" id="ARBA00022605"/>
    </source>
</evidence>
<feature type="active site" description="Nucleophile" evidence="10 11">
    <location>
        <position position="79"/>
    </location>
</feature>
<comment type="subunit">
    <text evidence="2 10">Heterodimer of HisH and HisF.</text>
</comment>
<keyword evidence="7 10" id="KW-0456">Lyase</keyword>
<dbReference type="GO" id="GO:0000107">
    <property type="term" value="F:imidazoleglycerol-phosphate synthase activity"/>
    <property type="evidence" value="ECO:0007669"/>
    <property type="project" value="UniProtKB-UniRule"/>
</dbReference>
<reference evidence="13" key="2">
    <citation type="submission" date="2021-04" db="EMBL/GenBank/DDBJ databases">
        <authorList>
            <person name="Gilroy R."/>
        </authorList>
    </citation>
    <scope>NUCLEOTIDE SEQUENCE</scope>
    <source>
        <strain evidence="13">ChiW4-1371</strain>
    </source>
</reference>
<organism evidence="13 14">
    <name type="scientific">Candidatus Mucispirillum faecigallinarum</name>
    <dbReference type="NCBI Taxonomy" id="2838699"/>
    <lineage>
        <taxon>Bacteria</taxon>
        <taxon>Pseudomonadati</taxon>
        <taxon>Deferribacterota</taxon>
        <taxon>Deferribacteres</taxon>
        <taxon>Deferribacterales</taxon>
        <taxon>Mucispirillaceae</taxon>
        <taxon>Mucispirillum</taxon>
    </lineage>
</organism>
<dbReference type="EC" id="3.5.1.2" evidence="10"/>
<dbReference type="SUPFAM" id="SSF52317">
    <property type="entry name" value="Class I glutamine amidotransferase-like"/>
    <property type="match status" value="1"/>
</dbReference>
<comment type="catalytic activity">
    <reaction evidence="8 10">
        <text>5-[(5-phospho-1-deoxy-D-ribulos-1-ylimino)methylamino]-1-(5-phospho-beta-D-ribosyl)imidazole-4-carboxamide + L-glutamine = D-erythro-1-(imidazol-4-yl)glycerol 3-phosphate + 5-amino-1-(5-phospho-beta-D-ribosyl)imidazole-4-carboxamide + L-glutamate + H(+)</text>
        <dbReference type="Rhea" id="RHEA:24793"/>
        <dbReference type="ChEBI" id="CHEBI:15378"/>
        <dbReference type="ChEBI" id="CHEBI:29985"/>
        <dbReference type="ChEBI" id="CHEBI:58278"/>
        <dbReference type="ChEBI" id="CHEBI:58359"/>
        <dbReference type="ChEBI" id="CHEBI:58475"/>
        <dbReference type="ChEBI" id="CHEBI:58525"/>
        <dbReference type="EC" id="4.3.2.10"/>
    </reaction>
</comment>
<evidence type="ECO:0000259" key="12">
    <source>
        <dbReference type="Pfam" id="PF00117"/>
    </source>
</evidence>
<evidence type="ECO:0000256" key="2">
    <source>
        <dbReference type="ARBA" id="ARBA00011152"/>
    </source>
</evidence>
<comment type="subcellular location">
    <subcellularLocation>
        <location evidence="10">Cytoplasm</location>
    </subcellularLocation>
</comment>
<evidence type="ECO:0000256" key="8">
    <source>
        <dbReference type="ARBA" id="ARBA00047838"/>
    </source>
</evidence>
<dbReference type="GO" id="GO:0004359">
    <property type="term" value="F:glutaminase activity"/>
    <property type="evidence" value="ECO:0007669"/>
    <property type="project" value="UniProtKB-EC"/>
</dbReference>
<dbReference type="EMBL" id="DXAQ01000117">
    <property type="protein sequence ID" value="HIZ89777.1"/>
    <property type="molecule type" value="Genomic_DNA"/>
</dbReference>
<dbReference type="Proteomes" id="UP000824176">
    <property type="component" value="Unassembled WGS sequence"/>
</dbReference>
<comment type="caution">
    <text evidence="13">The sequence shown here is derived from an EMBL/GenBank/DDBJ whole genome shotgun (WGS) entry which is preliminary data.</text>
</comment>
<feature type="domain" description="Glutamine amidotransferase" evidence="12">
    <location>
        <begin position="4"/>
        <end position="201"/>
    </location>
</feature>
<dbReference type="InterPro" id="IPR029062">
    <property type="entry name" value="Class_I_gatase-like"/>
</dbReference>
<dbReference type="AlphaFoldDB" id="A0A9D2GUT5"/>
<dbReference type="InterPro" id="IPR017926">
    <property type="entry name" value="GATASE"/>
</dbReference>
<dbReference type="PANTHER" id="PTHR42701:SF1">
    <property type="entry name" value="IMIDAZOLE GLYCEROL PHOSPHATE SYNTHASE SUBUNIT HISH"/>
    <property type="match status" value="1"/>
</dbReference>
<protein>
    <recommendedName>
        <fullName evidence="10">Imidazole glycerol phosphate synthase subunit HisH</fullName>
        <ecNumber evidence="10">4.3.2.10</ecNumber>
    </recommendedName>
    <alternativeName>
        <fullName evidence="10">IGP synthase glutaminase subunit</fullName>
        <ecNumber evidence="10">3.5.1.2</ecNumber>
    </alternativeName>
    <alternativeName>
        <fullName evidence="10">IGP synthase subunit HisH</fullName>
    </alternativeName>
    <alternativeName>
        <fullName evidence="10">ImGP synthase subunit HisH</fullName>
        <shortName evidence="10">IGPS subunit HisH</shortName>
    </alternativeName>
</protein>
<dbReference type="Gene3D" id="3.40.50.880">
    <property type="match status" value="1"/>
</dbReference>
<evidence type="ECO:0000256" key="1">
    <source>
        <dbReference type="ARBA" id="ARBA00005091"/>
    </source>
</evidence>
<keyword evidence="5 10" id="KW-0315">Glutamine amidotransferase</keyword>
<name>A0A9D2GUT5_9BACT</name>
<comment type="function">
    <text evidence="10">IGPS catalyzes the conversion of PRFAR and glutamine to IGP, AICAR and glutamate. The HisH subunit catalyzes the hydrolysis of glutamine to glutamate and ammonia as part of the synthesis of IGP and AICAR. The resulting ammonia molecule is channeled to the active site of HisF.</text>
</comment>